<dbReference type="EMBL" id="JACGCZ010000008">
    <property type="protein sequence ID" value="MBA6142103.1"/>
    <property type="molecule type" value="Genomic_DNA"/>
</dbReference>
<gene>
    <name evidence="1" type="ORF">H4B97_06380</name>
</gene>
<dbReference type="Proteomes" id="UP000590738">
    <property type="component" value="Unassembled WGS sequence"/>
</dbReference>
<accession>A0A7W2LJN8</accession>
<proteinExistence type="predicted"/>
<dbReference type="AlphaFoldDB" id="A0A7W2LJN8"/>
<name>A0A7W2LJN8_9PSED</name>
<dbReference type="InterPro" id="IPR022385">
    <property type="entry name" value="Rhs_assc_core"/>
</dbReference>
<reference evidence="1 2" key="1">
    <citation type="submission" date="2020-07" db="EMBL/GenBank/DDBJ databases">
        <title>Diversity of carbapenemase encoding genes among Pseudomonas putida group clinical isolates in a tertiary Brazilian hospital.</title>
        <authorList>
            <person name="Alberto-Lei F."/>
            <person name="Nodari C.S."/>
            <person name="Streling A.P."/>
            <person name="Paulino J.T."/>
            <person name="Bessa-Neto F.O."/>
            <person name="Cayo R."/>
            <person name="Gales A.C."/>
        </authorList>
    </citation>
    <scope>NUCLEOTIDE SEQUENCE [LARGE SCALE GENOMIC DNA]</scope>
    <source>
        <strain evidence="1 2">12273</strain>
    </source>
</reference>
<organism evidence="1 2">
    <name type="scientific">Pseudomonas juntendi</name>
    <dbReference type="NCBI Taxonomy" id="2666183"/>
    <lineage>
        <taxon>Bacteria</taxon>
        <taxon>Pseudomonadati</taxon>
        <taxon>Pseudomonadota</taxon>
        <taxon>Gammaproteobacteria</taxon>
        <taxon>Pseudomonadales</taxon>
        <taxon>Pseudomonadaceae</taxon>
        <taxon>Pseudomonas</taxon>
    </lineage>
</organism>
<dbReference type="Gene3D" id="2.180.10.10">
    <property type="entry name" value="RHS repeat-associated core"/>
    <property type="match status" value="1"/>
</dbReference>
<comment type="caution">
    <text evidence="1">The sequence shown here is derived from an EMBL/GenBank/DDBJ whole genome shotgun (WGS) entry which is preliminary data.</text>
</comment>
<evidence type="ECO:0000313" key="1">
    <source>
        <dbReference type="EMBL" id="MBA6142103.1"/>
    </source>
</evidence>
<evidence type="ECO:0000313" key="2">
    <source>
        <dbReference type="Proteomes" id="UP000590738"/>
    </source>
</evidence>
<sequence>MAAYLLTTDLQRSVLPSLHAYSPYGFRKTSPAPVLAFGGQRRDPFTGSYPLGNGHRFYSPTLRRFTTCDSLSPFSKGGINGYVYCGADPVNRHDPSGAFWSVVLRTIAFLSSGATLGGALARTGQNVVKRRAAFREAATNRGMESGATHSELPHFSRVANQQFLFTGGTGTAAQLYAAISGLSPASQTATDVLGLFNAGTNLSGGYFGNYVSASDLVKYLWQYPREIPGVALETVMDVTMLDEMLSSVGRAFTYVGRGVAAAAARIRSWRTGPYDVPE</sequence>
<protein>
    <submittedName>
        <fullName evidence="1">RHS repeat-associated core domain-containing protein</fullName>
    </submittedName>
</protein>
<dbReference type="NCBIfam" id="TIGR03696">
    <property type="entry name" value="Rhs_assc_core"/>
    <property type="match status" value="1"/>
</dbReference>
<dbReference type="RefSeq" id="WP_029886394.1">
    <property type="nucleotide sequence ID" value="NZ_BQHP01000049.1"/>
</dbReference>